<comment type="caution">
    <text evidence="9">The sequence shown here is derived from an EMBL/GenBank/DDBJ whole genome shotgun (WGS) entry which is preliminary data.</text>
</comment>
<keyword evidence="3" id="KW-0547">Nucleotide-binding</keyword>
<dbReference type="InterPro" id="IPR003593">
    <property type="entry name" value="AAA+_ATPase"/>
</dbReference>
<gene>
    <name evidence="9" type="ORF">GCM10010305_54870</name>
</gene>
<dbReference type="Gene3D" id="3.40.50.300">
    <property type="entry name" value="P-loop containing nucleotide triphosphate hydrolases"/>
    <property type="match status" value="1"/>
</dbReference>
<evidence type="ECO:0000256" key="3">
    <source>
        <dbReference type="ARBA" id="ARBA00022741"/>
    </source>
</evidence>
<dbReference type="PANTHER" id="PTHR24221:SF646">
    <property type="entry name" value="HAEMOLYSIN SECRETION ATP-BINDING PROTEIN"/>
    <property type="match status" value="1"/>
</dbReference>
<evidence type="ECO:0000256" key="1">
    <source>
        <dbReference type="ARBA" id="ARBA00004651"/>
    </source>
</evidence>
<dbReference type="InterPro" id="IPR036640">
    <property type="entry name" value="ABC1_TM_sf"/>
</dbReference>
<evidence type="ECO:0000256" key="4">
    <source>
        <dbReference type="ARBA" id="ARBA00022840"/>
    </source>
</evidence>
<dbReference type="PROSITE" id="PS00211">
    <property type="entry name" value="ABC_TRANSPORTER_1"/>
    <property type="match status" value="1"/>
</dbReference>
<evidence type="ECO:0000313" key="9">
    <source>
        <dbReference type="EMBL" id="GHB04725.1"/>
    </source>
</evidence>
<dbReference type="RefSeq" id="WP_229850041.1">
    <property type="nucleotide sequence ID" value="NZ_BMUL01000019.1"/>
</dbReference>
<dbReference type="Proteomes" id="UP000644020">
    <property type="component" value="Unassembled WGS sequence"/>
</dbReference>
<keyword evidence="2 7" id="KW-0812">Transmembrane</keyword>
<dbReference type="GO" id="GO:0005886">
    <property type="term" value="C:plasma membrane"/>
    <property type="evidence" value="ECO:0007669"/>
    <property type="project" value="UniProtKB-SubCell"/>
</dbReference>
<dbReference type="PROSITE" id="PS50893">
    <property type="entry name" value="ABC_TRANSPORTER_2"/>
    <property type="match status" value="1"/>
</dbReference>
<sequence>MSPPHAPTASVSPLRARARRTRDLIGLLPHAGAGLVSAAVALNLVIGLLPLAFIVWMSVLLDRLPRAGTGTGAVLAALFLALGAFVLQQLLAPFQAALGEVATRRVDGHCVTGLMDTALRRSPISLLENEETLKLLSDARGAFDRLLPTPGDAAAGALALIARYTQLSGAVVLVGITLSPWAALLTGATALLLRFGQRGSLGRFAGLYQGLAGERRKIAYMLRTAGGTEAAKEIRVLGLSGWFGARHHADMRGYLDPLWEGRRRILMGPFVVLALAGLAGGSGVLLLLAGPAARGELSLLTLAIALQAVLIPMRFGVYFPEADVQTQYGMQAYDSLTAFTRRAAALEERAPAAAPRPRTGEAAPAPAEGVRFENVVFRYTPDGPAVLDGLDLEIEAGRSTAIVGLNGAGKTTLVKLLTRLHEPTSGRVTADGADLRDRTPAEWQRRLAVTFQKFNRYELSLRDNVVLGAPGTGAPEDAAFEAAMARAGLDDVLARLPHGPDTVLSRQYEDGIDLSGGQWQRVALARSFHAVERGARILVLDEPTSQLDVRAEVEFFDRFLTMTKGLTSVVISHRFSTVRRADRIVVLEHGKVAEQGTHDELLALGGRYAELFRLQAQRFSDPLLEEAR</sequence>
<feature type="transmembrane region" description="Helical" evidence="7">
    <location>
        <begin position="35"/>
        <end position="61"/>
    </location>
</feature>
<evidence type="ECO:0000256" key="2">
    <source>
        <dbReference type="ARBA" id="ARBA00022692"/>
    </source>
</evidence>
<evidence type="ECO:0000313" key="10">
    <source>
        <dbReference type="Proteomes" id="UP000644020"/>
    </source>
</evidence>
<accession>A0A918T890</accession>
<dbReference type="AlphaFoldDB" id="A0A918T890"/>
<dbReference type="InterPro" id="IPR039421">
    <property type="entry name" value="Type_1_exporter"/>
</dbReference>
<dbReference type="InterPro" id="IPR027417">
    <property type="entry name" value="P-loop_NTPase"/>
</dbReference>
<keyword evidence="4" id="KW-0067">ATP-binding</keyword>
<dbReference type="Pfam" id="PF00005">
    <property type="entry name" value="ABC_tran"/>
    <property type="match status" value="1"/>
</dbReference>
<feature type="transmembrane region" description="Helical" evidence="7">
    <location>
        <begin position="170"/>
        <end position="193"/>
    </location>
</feature>
<dbReference type="InterPro" id="IPR003439">
    <property type="entry name" value="ABC_transporter-like_ATP-bd"/>
</dbReference>
<dbReference type="SMART" id="SM00382">
    <property type="entry name" value="AAA"/>
    <property type="match status" value="1"/>
</dbReference>
<evidence type="ECO:0000256" key="6">
    <source>
        <dbReference type="ARBA" id="ARBA00023136"/>
    </source>
</evidence>
<dbReference type="SUPFAM" id="SSF90123">
    <property type="entry name" value="ABC transporter transmembrane region"/>
    <property type="match status" value="1"/>
</dbReference>
<keyword evidence="6 7" id="KW-0472">Membrane</keyword>
<evidence type="ECO:0000256" key="5">
    <source>
        <dbReference type="ARBA" id="ARBA00022989"/>
    </source>
</evidence>
<feature type="transmembrane region" description="Helical" evidence="7">
    <location>
        <begin position="270"/>
        <end position="293"/>
    </location>
</feature>
<keyword evidence="5 7" id="KW-1133">Transmembrane helix</keyword>
<dbReference type="GO" id="GO:0005524">
    <property type="term" value="F:ATP binding"/>
    <property type="evidence" value="ECO:0007669"/>
    <property type="project" value="UniProtKB-KW"/>
</dbReference>
<dbReference type="GO" id="GO:0034040">
    <property type="term" value="F:ATPase-coupled lipid transmembrane transporter activity"/>
    <property type="evidence" value="ECO:0007669"/>
    <property type="project" value="TreeGrafter"/>
</dbReference>
<dbReference type="InterPro" id="IPR017871">
    <property type="entry name" value="ABC_transporter-like_CS"/>
</dbReference>
<protein>
    <submittedName>
        <fullName evidence="9">Multidrug ABC transporter permease</fullName>
    </submittedName>
</protein>
<comment type="subcellular location">
    <subcellularLocation>
        <location evidence="1">Cell membrane</location>
        <topology evidence="1">Multi-pass membrane protein</topology>
    </subcellularLocation>
</comment>
<proteinExistence type="predicted"/>
<feature type="transmembrane region" description="Helical" evidence="7">
    <location>
        <begin position="73"/>
        <end position="91"/>
    </location>
</feature>
<feature type="domain" description="ABC transporter" evidence="8">
    <location>
        <begin position="370"/>
        <end position="614"/>
    </location>
</feature>
<reference evidence="9" key="2">
    <citation type="submission" date="2020-09" db="EMBL/GenBank/DDBJ databases">
        <authorList>
            <person name="Sun Q."/>
            <person name="Ohkuma M."/>
        </authorList>
    </citation>
    <scope>NUCLEOTIDE SEQUENCE</scope>
    <source>
        <strain evidence="9">JCM 4518</strain>
    </source>
</reference>
<dbReference type="EMBL" id="BMUL01000019">
    <property type="protein sequence ID" value="GHB04725.1"/>
    <property type="molecule type" value="Genomic_DNA"/>
</dbReference>
<organism evidence="9 10">
    <name type="scientific">Streptomyces termitum</name>
    <dbReference type="NCBI Taxonomy" id="67368"/>
    <lineage>
        <taxon>Bacteria</taxon>
        <taxon>Bacillati</taxon>
        <taxon>Actinomycetota</taxon>
        <taxon>Actinomycetes</taxon>
        <taxon>Kitasatosporales</taxon>
        <taxon>Streptomycetaceae</taxon>
        <taxon>Streptomyces</taxon>
    </lineage>
</organism>
<dbReference type="GO" id="GO:0016887">
    <property type="term" value="F:ATP hydrolysis activity"/>
    <property type="evidence" value="ECO:0007669"/>
    <property type="project" value="InterPro"/>
</dbReference>
<dbReference type="PANTHER" id="PTHR24221">
    <property type="entry name" value="ATP-BINDING CASSETTE SUB-FAMILY B"/>
    <property type="match status" value="1"/>
</dbReference>
<name>A0A918T890_9ACTN</name>
<dbReference type="Gene3D" id="1.20.1560.10">
    <property type="entry name" value="ABC transporter type 1, transmembrane domain"/>
    <property type="match status" value="1"/>
</dbReference>
<dbReference type="SUPFAM" id="SSF52540">
    <property type="entry name" value="P-loop containing nucleoside triphosphate hydrolases"/>
    <property type="match status" value="1"/>
</dbReference>
<evidence type="ECO:0000259" key="8">
    <source>
        <dbReference type="PROSITE" id="PS50893"/>
    </source>
</evidence>
<evidence type="ECO:0000256" key="7">
    <source>
        <dbReference type="SAM" id="Phobius"/>
    </source>
</evidence>
<reference evidence="9" key="1">
    <citation type="journal article" date="2014" name="Int. J. Syst. Evol. Microbiol.">
        <title>Complete genome sequence of Corynebacterium casei LMG S-19264T (=DSM 44701T), isolated from a smear-ripened cheese.</title>
        <authorList>
            <consortium name="US DOE Joint Genome Institute (JGI-PGF)"/>
            <person name="Walter F."/>
            <person name="Albersmeier A."/>
            <person name="Kalinowski J."/>
            <person name="Ruckert C."/>
        </authorList>
    </citation>
    <scope>NUCLEOTIDE SEQUENCE</scope>
    <source>
        <strain evidence="9">JCM 4518</strain>
    </source>
</reference>
<keyword evidence="10" id="KW-1185">Reference proteome</keyword>